<dbReference type="InterPro" id="IPR035906">
    <property type="entry name" value="MetI-like_sf"/>
</dbReference>
<keyword evidence="8 9" id="KW-0472">Membrane</keyword>
<keyword evidence="3 9" id="KW-0813">Transport</keyword>
<evidence type="ECO:0000256" key="5">
    <source>
        <dbReference type="ARBA" id="ARBA00022592"/>
    </source>
</evidence>
<evidence type="ECO:0000256" key="2">
    <source>
        <dbReference type="ARBA" id="ARBA00007069"/>
    </source>
</evidence>
<comment type="subcellular location">
    <subcellularLocation>
        <location evidence="1 9">Cell membrane</location>
        <topology evidence="1 9">Multi-pass membrane protein</topology>
    </subcellularLocation>
</comment>
<evidence type="ECO:0000256" key="8">
    <source>
        <dbReference type="ARBA" id="ARBA00023136"/>
    </source>
</evidence>
<dbReference type="GO" id="GO:0005315">
    <property type="term" value="F:phosphate transmembrane transporter activity"/>
    <property type="evidence" value="ECO:0007669"/>
    <property type="project" value="InterPro"/>
</dbReference>
<feature type="domain" description="ABC transmembrane type-1" evidence="11">
    <location>
        <begin position="76"/>
        <end position="304"/>
    </location>
</feature>
<dbReference type="PROSITE" id="PS50928">
    <property type="entry name" value="ABC_TM1"/>
    <property type="match status" value="1"/>
</dbReference>
<proteinExistence type="inferred from homology"/>
<dbReference type="GO" id="GO:0005886">
    <property type="term" value="C:plasma membrane"/>
    <property type="evidence" value="ECO:0007669"/>
    <property type="project" value="UniProtKB-SubCell"/>
</dbReference>
<dbReference type="RefSeq" id="WP_184200716.1">
    <property type="nucleotide sequence ID" value="NZ_JACHGW010000004.1"/>
</dbReference>
<comment type="similarity">
    <text evidence="2 10">Belongs to the binding-protein-dependent transport system permease family. CysTW subfamily.</text>
</comment>
<dbReference type="PANTHER" id="PTHR30425:SF1">
    <property type="entry name" value="PHOSPHATE TRANSPORT SYSTEM PERMEASE PROTEIN PSTC"/>
    <property type="match status" value="1"/>
</dbReference>
<keyword evidence="13" id="KW-1185">Reference proteome</keyword>
<dbReference type="InterPro" id="IPR011864">
    <property type="entry name" value="Phosphate_PstC"/>
</dbReference>
<keyword evidence="4 10" id="KW-1003">Cell membrane</keyword>
<organism evidence="12 13">
    <name type="scientific">Armatimonas rosea</name>
    <dbReference type="NCBI Taxonomy" id="685828"/>
    <lineage>
        <taxon>Bacteria</taxon>
        <taxon>Bacillati</taxon>
        <taxon>Armatimonadota</taxon>
        <taxon>Armatimonadia</taxon>
        <taxon>Armatimonadales</taxon>
        <taxon>Armatimonadaceae</taxon>
        <taxon>Armatimonas</taxon>
    </lineage>
</organism>
<evidence type="ECO:0000256" key="10">
    <source>
        <dbReference type="RuleBase" id="RU363054"/>
    </source>
</evidence>
<dbReference type="Gene3D" id="1.10.3720.10">
    <property type="entry name" value="MetI-like"/>
    <property type="match status" value="1"/>
</dbReference>
<dbReference type="CDD" id="cd06261">
    <property type="entry name" value="TM_PBP2"/>
    <property type="match status" value="1"/>
</dbReference>
<evidence type="ECO:0000256" key="6">
    <source>
        <dbReference type="ARBA" id="ARBA00022692"/>
    </source>
</evidence>
<dbReference type="InterPro" id="IPR051124">
    <property type="entry name" value="Phosphate_Transport_Permease"/>
</dbReference>
<dbReference type="NCBIfam" id="TIGR02138">
    <property type="entry name" value="phosphate_pstC"/>
    <property type="match status" value="1"/>
</dbReference>
<evidence type="ECO:0000259" key="11">
    <source>
        <dbReference type="PROSITE" id="PS50928"/>
    </source>
</evidence>
<feature type="transmembrane region" description="Helical" evidence="9">
    <location>
        <begin position="160"/>
        <end position="183"/>
    </location>
</feature>
<evidence type="ECO:0000313" key="13">
    <source>
        <dbReference type="Proteomes" id="UP000520814"/>
    </source>
</evidence>
<dbReference type="GO" id="GO:0006817">
    <property type="term" value="P:phosphate ion transport"/>
    <property type="evidence" value="ECO:0007669"/>
    <property type="project" value="UniProtKB-KW"/>
</dbReference>
<evidence type="ECO:0000256" key="7">
    <source>
        <dbReference type="ARBA" id="ARBA00022989"/>
    </source>
</evidence>
<dbReference type="AlphaFoldDB" id="A0A7W9W776"/>
<dbReference type="EMBL" id="JACHGW010000004">
    <property type="protein sequence ID" value="MBB6052174.1"/>
    <property type="molecule type" value="Genomic_DNA"/>
</dbReference>
<feature type="transmembrane region" description="Helical" evidence="9">
    <location>
        <begin position="113"/>
        <end position="140"/>
    </location>
</feature>
<dbReference type="InterPro" id="IPR000515">
    <property type="entry name" value="MetI-like"/>
</dbReference>
<evidence type="ECO:0000256" key="1">
    <source>
        <dbReference type="ARBA" id="ARBA00004651"/>
    </source>
</evidence>
<keyword evidence="5 10" id="KW-0592">Phosphate transport</keyword>
<evidence type="ECO:0000256" key="9">
    <source>
        <dbReference type="RuleBase" id="RU363032"/>
    </source>
</evidence>
<dbReference type="SUPFAM" id="SSF161098">
    <property type="entry name" value="MetI-like"/>
    <property type="match status" value="1"/>
</dbReference>
<gene>
    <name evidence="12" type="ORF">HNQ39_003995</name>
</gene>
<protein>
    <recommendedName>
        <fullName evidence="10">Phosphate transport system permease protein</fullName>
    </recommendedName>
</protein>
<sequence>MNTPSIHNAQSKSRLGDRVYLGVLSLSALILFLLIVGIAATLAWQSRLSIQATGFKFVTGSVWDDAAGTYGIWPFLFGTLYSSLIALLLAVPVSLGAAIFLAELCPKWLRTPITFLIELLAAIPSVVYGLWGIFLLIPFLRDRLMTPLADKHIPLLQGAGYGPSMLAAGVILAIMILPFITAVSRDILQAIPKAQREASYGLGGTKWETISRVVLPYSRSGIIGAIMLGLGRAFGETMAVTMLIGNQAAQTDSGISFNLFEPGYTMSSALANKFNEAQPGLSTAALIEIGLVLFVVAVLVNTCARLLVRYTGKSVNK</sequence>
<feature type="transmembrane region" description="Helical" evidence="9">
    <location>
        <begin position="284"/>
        <end position="308"/>
    </location>
</feature>
<feature type="transmembrane region" description="Helical" evidence="9">
    <location>
        <begin position="80"/>
        <end position="101"/>
    </location>
</feature>
<dbReference type="PANTHER" id="PTHR30425">
    <property type="entry name" value="PHOSPHATE TRANSPORT SYSTEM PERMEASE PROTEIN PST"/>
    <property type="match status" value="1"/>
</dbReference>
<comment type="function">
    <text evidence="10">Part of the binding-protein-dependent transport system for phosphate; probably responsible for the translocation of the substrate across the membrane.</text>
</comment>
<dbReference type="Pfam" id="PF00528">
    <property type="entry name" value="BPD_transp_1"/>
    <property type="match status" value="1"/>
</dbReference>
<accession>A0A7W9W776</accession>
<feature type="transmembrane region" description="Helical" evidence="9">
    <location>
        <begin position="20"/>
        <end position="44"/>
    </location>
</feature>
<reference evidence="12 13" key="1">
    <citation type="submission" date="2020-08" db="EMBL/GenBank/DDBJ databases">
        <title>Genomic Encyclopedia of Type Strains, Phase IV (KMG-IV): sequencing the most valuable type-strain genomes for metagenomic binning, comparative biology and taxonomic classification.</title>
        <authorList>
            <person name="Goeker M."/>
        </authorList>
    </citation>
    <scope>NUCLEOTIDE SEQUENCE [LARGE SCALE GENOMIC DNA]</scope>
    <source>
        <strain evidence="12 13">DSM 23562</strain>
    </source>
</reference>
<comment type="caution">
    <text evidence="12">The sequence shown here is derived from an EMBL/GenBank/DDBJ whole genome shotgun (WGS) entry which is preliminary data.</text>
</comment>
<dbReference type="Proteomes" id="UP000520814">
    <property type="component" value="Unassembled WGS sequence"/>
</dbReference>
<evidence type="ECO:0000313" key="12">
    <source>
        <dbReference type="EMBL" id="MBB6052174.1"/>
    </source>
</evidence>
<evidence type="ECO:0000256" key="4">
    <source>
        <dbReference type="ARBA" id="ARBA00022475"/>
    </source>
</evidence>
<evidence type="ECO:0000256" key="3">
    <source>
        <dbReference type="ARBA" id="ARBA00022448"/>
    </source>
</evidence>
<keyword evidence="7 9" id="KW-1133">Transmembrane helix</keyword>
<feature type="transmembrane region" description="Helical" evidence="9">
    <location>
        <begin position="222"/>
        <end position="244"/>
    </location>
</feature>
<keyword evidence="6 9" id="KW-0812">Transmembrane</keyword>
<name>A0A7W9W776_ARMRO</name>